<keyword evidence="3" id="KW-1185">Reference proteome</keyword>
<sequence>MSKLLEAAVIGLEGSEHALKVRNRVFMAPLTRGRATEDHLPKKDSFIKYYGDRASAGLIFCEATGINPTGLGWFCAPGIYRDEMIQAWKTIVQGVKAQDSEAVLYSQLWHMGRQAHSDVTGTRPVSASEEPLVAPVTARNHEKKPAQVPHALSAQEIEQTVQDYVQAARNAQTAGFDGIEIHAANGYLLDQFMQTVSNKRTDEYGGSIENRLRFLREVVEAVCQVYPKERVSVRLAPNGIAGEMGSAENPELFSAAIEMLARQRVGIIHIMDGLTFGFHDKAEPFTPRMARAIIRRVQQDEGIASMLVCNVGYTKESAQALIREGLEDEGPYVDQAVAFGRPYISNPDLVARFQNNLDLAPEAPYEHWWQGELGEEGYNTYPKL</sequence>
<accession>A0A2R5GF66</accession>
<dbReference type="InterPro" id="IPR001155">
    <property type="entry name" value="OxRdtase_FMN_N"/>
</dbReference>
<comment type="caution">
    <text evidence="2">The sequence shown here is derived from an EMBL/GenBank/DDBJ whole genome shotgun (WGS) entry which is preliminary data.</text>
</comment>
<dbReference type="EMBL" id="BEYU01000060">
    <property type="protein sequence ID" value="GBG29570.1"/>
    <property type="molecule type" value="Genomic_DNA"/>
</dbReference>
<dbReference type="Proteomes" id="UP000241890">
    <property type="component" value="Unassembled WGS sequence"/>
</dbReference>
<organism evidence="2 3">
    <name type="scientific">Hondaea fermentalgiana</name>
    <dbReference type="NCBI Taxonomy" id="2315210"/>
    <lineage>
        <taxon>Eukaryota</taxon>
        <taxon>Sar</taxon>
        <taxon>Stramenopiles</taxon>
        <taxon>Bigyra</taxon>
        <taxon>Labyrinthulomycetes</taxon>
        <taxon>Thraustochytrida</taxon>
        <taxon>Thraustochytriidae</taxon>
        <taxon>Hondaea</taxon>
    </lineage>
</organism>
<dbReference type="GO" id="GO:0010181">
    <property type="term" value="F:FMN binding"/>
    <property type="evidence" value="ECO:0007669"/>
    <property type="project" value="InterPro"/>
</dbReference>
<dbReference type="SUPFAM" id="SSF51395">
    <property type="entry name" value="FMN-linked oxidoreductases"/>
    <property type="match status" value="1"/>
</dbReference>
<dbReference type="PANTHER" id="PTHR22893:SF91">
    <property type="entry name" value="NADPH DEHYDROGENASE 2-RELATED"/>
    <property type="match status" value="1"/>
</dbReference>
<dbReference type="Pfam" id="PF00724">
    <property type="entry name" value="Oxidored_FMN"/>
    <property type="match status" value="1"/>
</dbReference>
<dbReference type="PANTHER" id="PTHR22893">
    <property type="entry name" value="NADH OXIDOREDUCTASE-RELATED"/>
    <property type="match status" value="1"/>
</dbReference>
<reference evidence="2 3" key="1">
    <citation type="submission" date="2017-12" db="EMBL/GenBank/DDBJ databases">
        <title>Sequencing, de novo assembly and annotation of complete genome of a new Thraustochytrid species, strain FCC1311.</title>
        <authorList>
            <person name="Sedici K."/>
            <person name="Godart F."/>
            <person name="Aiese Cigliano R."/>
            <person name="Sanseverino W."/>
            <person name="Barakat M."/>
            <person name="Ortet P."/>
            <person name="Marechal E."/>
            <person name="Cagnac O."/>
            <person name="Amato A."/>
        </authorList>
    </citation>
    <scope>NUCLEOTIDE SEQUENCE [LARGE SCALE GENOMIC DNA]</scope>
</reference>
<protein>
    <submittedName>
        <fullName evidence="2">12-oxophytodienoate reductase 1</fullName>
    </submittedName>
</protein>
<dbReference type="CDD" id="cd02933">
    <property type="entry name" value="OYE_like_FMN"/>
    <property type="match status" value="1"/>
</dbReference>
<dbReference type="InterPro" id="IPR045247">
    <property type="entry name" value="Oye-like"/>
</dbReference>
<dbReference type="AlphaFoldDB" id="A0A2R5GF66"/>
<gene>
    <name evidence="2" type="ORF">FCC1311_057912</name>
</gene>
<dbReference type="InterPro" id="IPR013785">
    <property type="entry name" value="Aldolase_TIM"/>
</dbReference>
<dbReference type="GO" id="GO:0016491">
    <property type="term" value="F:oxidoreductase activity"/>
    <property type="evidence" value="ECO:0007669"/>
    <property type="project" value="InterPro"/>
</dbReference>
<evidence type="ECO:0000313" key="2">
    <source>
        <dbReference type="EMBL" id="GBG29570.1"/>
    </source>
</evidence>
<feature type="domain" description="NADH:flavin oxidoreductase/NADH oxidase N-terminal" evidence="1">
    <location>
        <begin position="20"/>
        <end position="358"/>
    </location>
</feature>
<dbReference type="InParanoid" id="A0A2R5GF66"/>
<name>A0A2R5GF66_9STRA</name>
<dbReference type="OrthoDB" id="432686at2759"/>
<evidence type="ECO:0000259" key="1">
    <source>
        <dbReference type="Pfam" id="PF00724"/>
    </source>
</evidence>
<proteinExistence type="predicted"/>
<evidence type="ECO:0000313" key="3">
    <source>
        <dbReference type="Proteomes" id="UP000241890"/>
    </source>
</evidence>
<dbReference type="Gene3D" id="3.20.20.70">
    <property type="entry name" value="Aldolase class I"/>
    <property type="match status" value="1"/>
</dbReference>